<dbReference type="Pfam" id="PF00294">
    <property type="entry name" value="PfkB"/>
    <property type="match status" value="1"/>
</dbReference>
<feature type="domain" description="Carbohydrate kinase PfkB" evidence="2">
    <location>
        <begin position="23"/>
        <end position="108"/>
    </location>
</feature>
<dbReference type="GO" id="GO:0006796">
    <property type="term" value="P:phosphate-containing compound metabolic process"/>
    <property type="evidence" value="ECO:0007669"/>
    <property type="project" value="UniProtKB-ARBA"/>
</dbReference>
<dbReference type="PANTHER" id="PTHR42909">
    <property type="entry name" value="ZGC:136858"/>
    <property type="match status" value="1"/>
</dbReference>
<proteinExistence type="predicted"/>
<keyword evidence="1" id="KW-0479">Metal-binding</keyword>
<dbReference type="GO" id="GO:0004730">
    <property type="term" value="F:pseudouridylate synthase activity"/>
    <property type="evidence" value="ECO:0007669"/>
    <property type="project" value="TreeGrafter"/>
</dbReference>
<organism evidence="3 4">
    <name type="scientific">Anopheles culicifacies</name>
    <dbReference type="NCBI Taxonomy" id="139723"/>
    <lineage>
        <taxon>Eukaryota</taxon>
        <taxon>Metazoa</taxon>
        <taxon>Ecdysozoa</taxon>
        <taxon>Arthropoda</taxon>
        <taxon>Hexapoda</taxon>
        <taxon>Insecta</taxon>
        <taxon>Pterygota</taxon>
        <taxon>Neoptera</taxon>
        <taxon>Endopterygota</taxon>
        <taxon>Diptera</taxon>
        <taxon>Nematocera</taxon>
        <taxon>Culicoidea</taxon>
        <taxon>Culicidae</taxon>
        <taxon>Anophelinae</taxon>
        <taxon>Anopheles</taxon>
        <taxon>culicifacies species complex</taxon>
    </lineage>
</organism>
<accession>A0A182MJW6</accession>
<protein>
    <recommendedName>
        <fullName evidence="2">Carbohydrate kinase PfkB domain-containing protein</fullName>
    </recommendedName>
</protein>
<dbReference type="InterPro" id="IPR011611">
    <property type="entry name" value="PfkB_dom"/>
</dbReference>
<dbReference type="EnsemblMetazoa" id="ACUA020070-RA">
    <property type="protein sequence ID" value="ACUA020070-PA"/>
    <property type="gene ID" value="ACUA020070"/>
</dbReference>
<dbReference type="GO" id="GO:0046872">
    <property type="term" value="F:metal ion binding"/>
    <property type="evidence" value="ECO:0007669"/>
    <property type="project" value="UniProtKB-KW"/>
</dbReference>
<evidence type="ECO:0000313" key="3">
    <source>
        <dbReference type="EnsemblMetazoa" id="ACUA020070-PA"/>
    </source>
</evidence>
<dbReference type="AlphaFoldDB" id="A0A182MJW6"/>
<evidence type="ECO:0000259" key="2">
    <source>
        <dbReference type="Pfam" id="PF00294"/>
    </source>
</evidence>
<dbReference type="EMBL" id="AXCM01001575">
    <property type="status" value="NOT_ANNOTATED_CDS"/>
    <property type="molecule type" value="Genomic_DNA"/>
</dbReference>
<dbReference type="PANTHER" id="PTHR42909:SF1">
    <property type="entry name" value="CARBOHYDRATE KINASE PFKB DOMAIN-CONTAINING PROTEIN"/>
    <property type="match status" value="1"/>
</dbReference>
<evidence type="ECO:0000256" key="1">
    <source>
        <dbReference type="ARBA" id="ARBA00022723"/>
    </source>
</evidence>
<dbReference type="GO" id="GO:0005737">
    <property type="term" value="C:cytoplasm"/>
    <property type="evidence" value="ECO:0007669"/>
    <property type="project" value="TreeGrafter"/>
</dbReference>
<name>A0A182MJW6_9DIPT</name>
<dbReference type="Proteomes" id="UP000075883">
    <property type="component" value="Unassembled WGS sequence"/>
</dbReference>
<dbReference type="STRING" id="139723.A0A182MJW6"/>
<evidence type="ECO:0000313" key="4">
    <source>
        <dbReference type="Proteomes" id="UP000075883"/>
    </source>
</evidence>
<dbReference type="SUPFAM" id="SSF53613">
    <property type="entry name" value="Ribokinase-like"/>
    <property type="match status" value="1"/>
</dbReference>
<keyword evidence="4" id="KW-1185">Reference proteome</keyword>
<dbReference type="InterPro" id="IPR029056">
    <property type="entry name" value="Ribokinase-like"/>
</dbReference>
<dbReference type="VEuPathDB" id="VectorBase:ACUA020070"/>
<sequence>MTVPPMYMGPAMEELDGATYHAKQDTSAGGVARNIAEGIYKIYGNVNLISAVGNDQNGVHIRGLLPEHCASSIVTLGNCPTASFTVLLDRKGDCQLVVGDMEAHKAITPDWSPMTVIDANISETAMITVFEECIRYNRPATTVKASASMV</sequence>
<dbReference type="GO" id="GO:0016798">
    <property type="term" value="F:hydrolase activity, acting on glycosyl bonds"/>
    <property type="evidence" value="ECO:0007669"/>
    <property type="project" value="TreeGrafter"/>
</dbReference>
<dbReference type="Gene3D" id="3.40.1190.20">
    <property type="match status" value="1"/>
</dbReference>
<reference evidence="4" key="1">
    <citation type="submission" date="2013-09" db="EMBL/GenBank/DDBJ databases">
        <title>The Genome Sequence of Anopheles culicifacies species A.</title>
        <authorList>
            <consortium name="The Broad Institute Genomics Platform"/>
            <person name="Neafsey D.E."/>
            <person name="Besansky N."/>
            <person name="Howell P."/>
            <person name="Walton C."/>
            <person name="Young S.K."/>
            <person name="Zeng Q."/>
            <person name="Gargeya S."/>
            <person name="Fitzgerald M."/>
            <person name="Haas B."/>
            <person name="Abouelleil A."/>
            <person name="Allen A.W."/>
            <person name="Alvarado L."/>
            <person name="Arachchi H.M."/>
            <person name="Berlin A.M."/>
            <person name="Chapman S.B."/>
            <person name="Gainer-Dewar J."/>
            <person name="Goldberg J."/>
            <person name="Griggs A."/>
            <person name="Gujja S."/>
            <person name="Hansen M."/>
            <person name="Howarth C."/>
            <person name="Imamovic A."/>
            <person name="Ireland A."/>
            <person name="Larimer J."/>
            <person name="McCowan C."/>
            <person name="Murphy C."/>
            <person name="Pearson M."/>
            <person name="Poon T.W."/>
            <person name="Priest M."/>
            <person name="Roberts A."/>
            <person name="Saif S."/>
            <person name="Shea T."/>
            <person name="Sisk P."/>
            <person name="Sykes S."/>
            <person name="Wortman J."/>
            <person name="Nusbaum C."/>
            <person name="Birren B."/>
        </authorList>
    </citation>
    <scope>NUCLEOTIDE SEQUENCE [LARGE SCALE GENOMIC DNA]</scope>
    <source>
        <strain evidence="4">A-37</strain>
    </source>
</reference>
<reference evidence="3" key="2">
    <citation type="submission" date="2020-05" db="UniProtKB">
        <authorList>
            <consortium name="EnsemblMetazoa"/>
        </authorList>
    </citation>
    <scope>IDENTIFICATION</scope>
    <source>
        <strain evidence="3">A-37</strain>
    </source>
</reference>